<dbReference type="Proteomes" id="UP000320390">
    <property type="component" value="Chromosome"/>
</dbReference>
<feature type="domain" description="Response regulatory" evidence="9">
    <location>
        <begin position="1"/>
        <end position="109"/>
    </location>
</feature>
<keyword evidence="7" id="KW-0597">Phosphoprotein</keyword>
<feature type="modified residue" description="4-aspartylphosphate" evidence="7">
    <location>
        <position position="41"/>
    </location>
</feature>
<dbReference type="Gene3D" id="3.40.50.2300">
    <property type="match status" value="1"/>
</dbReference>
<accession>A0A518F0M5</accession>
<dbReference type="SMART" id="SM00387">
    <property type="entry name" value="HATPase_c"/>
    <property type="match status" value="1"/>
</dbReference>
<dbReference type="GO" id="GO:0000160">
    <property type="term" value="P:phosphorelay signal transduction system"/>
    <property type="evidence" value="ECO:0007669"/>
    <property type="project" value="InterPro"/>
</dbReference>
<dbReference type="EMBL" id="CP036434">
    <property type="protein sequence ID" value="QDV09897.1"/>
    <property type="molecule type" value="Genomic_DNA"/>
</dbReference>
<keyword evidence="6" id="KW-0067">ATP-binding</keyword>
<keyword evidence="3" id="KW-0808">Transferase</keyword>
<dbReference type="InterPro" id="IPR001789">
    <property type="entry name" value="Sig_transdc_resp-reg_receiver"/>
</dbReference>
<dbReference type="Gene3D" id="3.30.565.10">
    <property type="entry name" value="Histidine kinase-like ATPase, C-terminal domain"/>
    <property type="match status" value="1"/>
</dbReference>
<evidence type="ECO:0000256" key="4">
    <source>
        <dbReference type="ARBA" id="ARBA00022741"/>
    </source>
</evidence>
<evidence type="ECO:0000256" key="3">
    <source>
        <dbReference type="ARBA" id="ARBA00022679"/>
    </source>
</evidence>
<evidence type="ECO:0000256" key="7">
    <source>
        <dbReference type="PROSITE-ProRule" id="PRU00169"/>
    </source>
</evidence>
<dbReference type="InterPro" id="IPR005467">
    <property type="entry name" value="His_kinase_dom"/>
</dbReference>
<organism evidence="10 11">
    <name type="scientific">Saltatorellus ferox</name>
    <dbReference type="NCBI Taxonomy" id="2528018"/>
    <lineage>
        <taxon>Bacteria</taxon>
        <taxon>Pseudomonadati</taxon>
        <taxon>Planctomycetota</taxon>
        <taxon>Planctomycetia</taxon>
        <taxon>Planctomycetia incertae sedis</taxon>
        <taxon>Saltatorellus</taxon>
    </lineage>
</organism>
<dbReference type="Pfam" id="PF02518">
    <property type="entry name" value="HATPase_c"/>
    <property type="match status" value="1"/>
</dbReference>
<keyword evidence="5" id="KW-0418">Kinase</keyword>
<dbReference type="SUPFAM" id="SSF52172">
    <property type="entry name" value="CheY-like"/>
    <property type="match status" value="1"/>
</dbReference>
<dbReference type="PANTHER" id="PTHR44936:SF10">
    <property type="entry name" value="SENSOR PROTEIN RSTB"/>
    <property type="match status" value="1"/>
</dbReference>
<dbReference type="RefSeq" id="WP_419190712.1">
    <property type="nucleotide sequence ID" value="NZ_CP036434.1"/>
</dbReference>
<dbReference type="PROSITE" id="PS50109">
    <property type="entry name" value="HIS_KIN"/>
    <property type="match status" value="1"/>
</dbReference>
<name>A0A518F0M5_9BACT</name>
<keyword evidence="11" id="KW-1185">Reference proteome</keyword>
<sequence>MIADHYLKKVGERIGRVSHASSLAAAHASLEAEGADLVLLDLTLPDSKMEATLAALGSLTRSYRDTSFVALSSLGSQDIALSALEHGAAAFLPKQEINVASLNALLDDLDVARPAPSSAADPDVVNAAPDQSEIDARRLASKIAHDALGWASNIRFRASAMAADPSVQASDALRSSVESIRSSALALTSFISGARSLLITELEALTAAPGDTEELDLGPWLTETAERWQKSTRNKRLAPRIDVRSSGRVPDEVGRRLLSRAVTALLQNAAQHAARPEGPIAFHIHEVPSDGPRVVLDAYDDGGPWSIDDAEALGTPLTTGQKKAASAGLGLYSARRALEALGGSMTFHERASASGSYLIRLQIPRA</sequence>
<evidence type="ECO:0000256" key="2">
    <source>
        <dbReference type="ARBA" id="ARBA00012438"/>
    </source>
</evidence>
<evidence type="ECO:0000259" key="8">
    <source>
        <dbReference type="PROSITE" id="PS50109"/>
    </source>
</evidence>
<evidence type="ECO:0000313" key="10">
    <source>
        <dbReference type="EMBL" id="QDV09897.1"/>
    </source>
</evidence>
<keyword evidence="4" id="KW-0547">Nucleotide-binding</keyword>
<evidence type="ECO:0000256" key="6">
    <source>
        <dbReference type="ARBA" id="ARBA00022840"/>
    </source>
</evidence>
<feature type="domain" description="Histidine kinase" evidence="8">
    <location>
        <begin position="142"/>
        <end position="366"/>
    </location>
</feature>
<dbReference type="GO" id="GO:0005524">
    <property type="term" value="F:ATP binding"/>
    <property type="evidence" value="ECO:0007669"/>
    <property type="project" value="UniProtKB-KW"/>
</dbReference>
<evidence type="ECO:0000259" key="9">
    <source>
        <dbReference type="PROSITE" id="PS50110"/>
    </source>
</evidence>
<comment type="catalytic activity">
    <reaction evidence="1">
        <text>ATP + protein L-histidine = ADP + protein N-phospho-L-histidine.</text>
        <dbReference type="EC" id="2.7.13.3"/>
    </reaction>
</comment>
<gene>
    <name evidence="10" type="ORF">Poly30_54580</name>
</gene>
<dbReference type="SUPFAM" id="SSF55874">
    <property type="entry name" value="ATPase domain of HSP90 chaperone/DNA topoisomerase II/histidine kinase"/>
    <property type="match status" value="1"/>
</dbReference>
<dbReference type="InterPro" id="IPR036890">
    <property type="entry name" value="HATPase_C_sf"/>
</dbReference>
<dbReference type="InterPro" id="IPR011006">
    <property type="entry name" value="CheY-like_superfamily"/>
</dbReference>
<dbReference type="PROSITE" id="PS50110">
    <property type="entry name" value="RESPONSE_REGULATORY"/>
    <property type="match status" value="1"/>
</dbReference>
<protein>
    <recommendedName>
        <fullName evidence="2">histidine kinase</fullName>
        <ecNumber evidence="2">2.7.13.3</ecNumber>
    </recommendedName>
</protein>
<evidence type="ECO:0000313" key="11">
    <source>
        <dbReference type="Proteomes" id="UP000320390"/>
    </source>
</evidence>
<dbReference type="EC" id="2.7.13.3" evidence="2"/>
<proteinExistence type="predicted"/>
<dbReference type="InterPro" id="IPR050980">
    <property type="entry name" value="2C_sensor_his_kinase"/>
</dbReference>
<evidence type="ECO:0000256" key="5">
    <source>
        <dbReference type="ARBA" id="ARBA00022777"/>
    </source>
</evidence>
<reference evidence="10 11" key="1">
    <citation type="submission" date="2019-02" db="EMBL/GenBank/DDBJ databases">
        <title>Deep-cultivation of Planctomycetes and their phenomic and genomic characterization uncovers novel biology.</title>
        <authorList>
            <person name="Wiegand S."/>
            <person name="Jogler M."/>
            <person name="Boedeker C."/>
            <person name="Pinto D."/>
            <person name="Vollmers J."/>
            <person name="Rivas-Marin E."/>
            <person name="Kohn T."/>
            <person name="Peeters S.H."/>
            <person name="Heuer A."/>
            <person name="Rast P."/>
            <person name="Oberbeckmann S."/>
            <person name="Bunk B."/>
            <person name="Jeske O."/>
            <person name="Meyerdierks A."/>
            <person name="Storesund J.E."/>
            <person name="Kallscheuer N."/>
            <person name="Luecker S."/>
            <person name="Lage O.M."/>
            <person name="Pohl T."/>
            <person name="Merkel B.J."/>
            <person name="Hornburger P."/>
            <person name="Mueller R.-W."/>
            <person name="Bruemmer F."/>
            <person name="Labrenz M."/>
            <person name="Spormann A.M."/>
            <person name="Op den Camp H."/>
            <person name="Overmann J."/>
            <person name="Amann R."/>
            <person name="Jetten M.S.M."/>
            <person name="Mascher T."/>
            <person name="Medema M.H."/>
            <person name="Devos D.P."/>
            <person name="Kaster A.-K."/>
            <person name="Ovreas L."/>
            <person name="Rohde M."/>
            <person name="Galperin M.Y."/>
            <person name="Jogler C."/>
        </authorList>
    </citation>
    <scope>NUCLEOTIDE SEQUENCE [LARGE SCALE GENOMIC DNA]</scope>
    <source>
        <strain evidence="10 11">Poly30</strain>
    </source>
</reference>
<dbReference type="AlphaFoldDB" id="A0A518F0M5"/>
<dbReference type="InterPro" id="IPR003594">
    <property type="entry name" value="HATPase_dom"/>
</dbReference>
<dbReference type="PANTHER" id="PTHR44936">
    <property type="entry name" value="SENSOR PROTEIN CREC"/>
    <property type="match status" value="1"/>
</dbReference>
<evidence type="ECO:0000256" key="1">
    <source>
        <dbReference type="ARBA" id="ARBA00000085"/>
    </source>
</evidence>
<dbReference type="GO" id="GO:0004673">
    <property type="term" value="F:protein histidine kinase activity"/>
    <property type="evidence" value="ECO:0007669"/>
    <property type="project" value="UniProtKB-EC"/>
</dbReference>